<dbReference type="PROSITE" id="PS00229">
    <property type="entry name" value="TAU_MAP_1"/>
    <property type="match status" value="2"/>
</dbReference>
<evidence type="ECO:0000256" key="5">
    <source>
        <dbReference type="ARBA" id="ARBA00023180"/>
    </source>
</evidence>
<feature type="compositionally biased region" description="Basic and acidic residues" evidence="9">
    <location>
        <begin position="992"/>
        <end position="1007"/>
    </location>
</feature>
<dbReference type="InterPro" id="IPR002048">
    <property type="entry name" value="EF_hand_dom"/>
</dbReference>
<feature type="region of interest" description="Disordered" evidence="9">
    <location>
        <begin position="1823"/>
        <end position="2040"/>
    </location>
</feature>
<organism evidence="12 13">
    <name type="scientific">Labeo rohita</name>
    <name type="common">Indian major carp</name>
    <name type="synonym">Cyprinus rohita</name>
    <dbReference type="NCBI Taxonomy" id="84645"/>
    <lineage>
        <taxon>Eukaryota</taxon>
        <taxon>Metazoa</taxon>
        <taxon>Chordata</taxon>
        <taxon>Craniata</taxon>
        <taxon>Vertebrata</taxon>
        <taxon>Euteleostomi</taxon>
        <taxon>Actinopterygii</taxon>
        <taxon>Neopterygii</taxon>
        <taxon>Teleostei</taxon>
        <taxon>Ostariophysi</taxon>
        <taxon>Cypriniformes</taxon>
        <taxon>Cyprinidae</taxon>
        <taxon>Labeoninae</taxon>
        <taxon>Labeonini</taxon>
        <taxon>Labeo</taxon>
    </lineage>
</organism>
<keyword evidence="5" id="KW-0325">Glycoprotein</keyword>
<dbReference type="EC" id="4.2.1.1" evidence="8"/>
<feature type="region of interest" description="Disordered" evidence="9">
    <location>
        <begin position="1560"/>
        <end position="1584"/>
    </location>
</feature>
<feature type="compositionally biased region" description="Polar residues" evidence="9">
    <location>
        <begin position="1338"/>
        <end position="1347"/>
    </location>
</feature>
<dbReference type="InterPro" id="IPR001084">
    <property type="entry name" value="MAP_tubulin-bd_rpt"/>
</dbReference>
<feature type="domain" description="Alpha-carbonic anhydrase" evidence="11">
    <location>
        <begin position="46"/>
        <end position="305"/>
    </location>
</feature>
<reference evidence="12 13" key="1">
    <citation type="submission" date="2018-03" db="EMBL/GenBank/DDBJ databases">
        <title>Draft genome sequence of Rohu Carp (Labeo rohita).</title>
        <authorList>
            <person name="Das P."/>
            <person name="Kushwaha B."/>
            <person name="Joshi C.G."/>
            <person name="Kumar D."/>
            <person name="Nagpure N.S."/>
            <person name="Sahoo L."/>
            <person name="Das S.P."/>
            <person name="Bit A."/>
            <person name="Patnaik S."/>
            <person name="Meher P.K."/>
            <person name="Jayasankar P."/>
            <person name="Koringa P.G."/>
            <person name="Patel N.V."/>
            <person name="Hinsu A.T."/>
            <person name="Kumar R."/>
            <person name="Pandey M."/>
            <person name="Agarwal S."/>
            <person name="Srivastava S."/>
            <person name="Singh M."/>
            <person name="Iquebal M.A."/>
            <person name="Jaiswal S."/>
            <person name="Angadi U.B."/>
            <person name="Kumar N."/>
            <person name="Raza M."/>
            <person name="Shah T.M."/>
            <person name="Rai A."/>
            <person name="Jena J.K."/>
        </authorList>
    </citation>
    <scope>NUCLEOTIDE SEQUENCE [LARGE SCALE GENOMIC DNA]</scope>
    <source>
        <strain evidence="12">DASCIFA01</strain>
        <tissue evidence="12">Testis</tissue>
    </source>
</reference>
<dbReference type="FunFam" id="3.10.200.10:FF:000003">
    <property type="entry name" value="Carbonic anhydrase 12"/>
    <property type="match status" value="3"/>
</dbReference>
<feature type="region of interest" description="Disordered" evidence="9">
    <location>
        <begin position="2157"/>
        <end position="2180"/>
    </location>
</feature>
<evidence type="ECO:0000259" key="10">
    <source>
        <dbReference type="PROSITE" id="PS50222"/>
    </source>
</evidence>
<feature type="compositionally biased region" description="Polar residues" evidence="9">
    <location>
        <begin position="2164"/>
        <end position="2174"/>
    </location>
</feature>
<dbReference type="SUPFAM" id="SSF51069">
    <property type="entry name" value="Carbonic anhydrase"/>
    <property type="match status" value="4"/>
</dbReference>
<comment type="catalytic activity">
    <reaction evidence="8">
        <text>hydrogencarbonate + H(+) = CO2 + H2O</text>
        <dbReference type="Rhea" id="RHEA:10748"/>
        <dbReference type="ChEBI" id="CHEBI:15377"/>
        <dbReference type="ChEBI" id="CHEBI:15378"/>
        <dbReference type="ChEBI" id="CHEBI:16526"/>
        <dbReference type="ChEBI" id="CHEBI:17544"/>
        <dbReference type="EC" id="4.2.1.1"/>
    </reaction>
</comment>
<evidence type="ECO:0000256" key="9">
    <source>
        <dbReference type="SAM" id="MobiDB-lite"/>
    </source>
</evidence>
<keyword evidence="14" id="KW-1267">Proteomics identification</keyword>
<dbReference type="Pfam" id="PF00194">
    <property type="entry name" value="Carb_anhydrase"/>
    <property type="match status" value="4"/>
</dbReference>
<dbReference type="PANTHER" id="PTHR18952:SF200">
    <property type="entry name" value="CARBONIC ANHYDRASE"/>
    <property type="match status" value="1"/>
</dbReference>
<keyword evidence="7" id="KW-0963">Cytoplasm</keyword>
<feature type="domain" description="Alpha-carbonic anhydrase" evidence="11">
    <location>
        <begin position="308"/>
        <end position="453"/>
    </location>
</feature>
<dbReference type="SUPFAM" id="SSF47473">
    <property type="entry name" value="EF-hand"/>
    <property type="match status" value="1"/>
</dbReference>
<dbReference type="EMBL" id="QBIY01013091">
    <property type="protein sequence ID" value="RXN12071.1"/>
    <property type="molecule type" value="Genomic_DNA"/>
</dbReference>
<dbReference type="Proteomes" id="UP000290572">
    <property type="component" value="Unassembled WGS sequence"/>
</dbReference>
<feature type="compositionally biased region" description="Low complexity" evidence="9">
    <location>
        <begin position="1927"/>
        <end position="1937"/>
    </location>
</feature>
<keyword evidence="2 8" id="KW-0479">Metal-binding</keyword>
<evidence type="ECO:0000256" key="4">
    <source>
        <dbReference type="ARBA" id="ARBA00022833"/>
    </source>
</evidence>
<dbReference type="Gene3D" id="3.10.200.10">
    <property type="entry name" value="Alpha carbonic anhydrase"/>
    <property type="match status" value="4"/>
</dbReference>
<accession>A0A498LV45</accession>
<feature type="compositionally biased region" description="Polar residues" evidence="9">
    <location>
        <begin position="1997"/>
        <end position="2010"/>
    </location>
</feature>
<dbReference type="InterPro" id="IPR011992">
    <property type="entry name" value="EF-hand-dom_pair"/>
</dbReference>
<evidence type="ECO:0000256" key="3">
    <source>
        <dbReference type="ARBA" id="ARBA00022737"/>
    </source>
</evidence>
<name>A0A498LV45_LABRO</name>
<dbReference type="Gene3D" id="1.10.238.10">
    <property type="entry name" value="EF-hand"/>
    <property type="match status" value="2"/>
</dbReference>
<comment type="subcellular location">
    <subcellularLocation>
        <location evidence="7">Cytoplasm</location>
        <location evidence="7">Cytoskeleton</location>
    </subcellularLocation>
</comment>
<evidence type="ECO:0000256" key="2">
    <source>
        <dbReference type="ARBA" id="ARBA00022723"/>
    </source>
</evidence>
<feature type="compositionally biased region" description="Polar residues" evidence="9">
    <location>
        <begin position="1883"/>
        <end position="1901"/>
    </location>
</feature>
<dbReference type="InterPro" id="IPR001148">
    <property type="entry name" value="CA_dom"/>
</dbReference>
<sequence length="2198" mass="239089">MKPSLNPSHHIPADRQVNQVKEMIVLLLTCLVALLCPTVYSADASVEWCYHKPTCNFTTWPKIAPQYCNGSKQSPINIVTTSVQENPNLTSFNFSGFNDNSTFVNIKNTGESVQVNLDNEKMTVQGGGLPGLYDTLQFHLHWGNGSSSPGSEHTVDGKQYPMELHIVNLHSKYNKNLSAALDAKDSTALAVLGFFIEGTNETNKTKGWDILTSFLTTIPNSGDTTSDIMNQITLDSLLEGVDRTKYYRYQGSLTTPSCNEVVIWTVFKEPVKVSHDFMTVLLVTCLAALLCPNIHSADTSVEWCYHNPTCNFTTWPKLATHYCNESRQSPINIVTTSVQGNPNLSSFNFTGFDDNSTFMNIKNTGHSVAVKLDDTKMTVQGGGLPGLYMTKEFHLHWGNGSSSPGSEHTVDGKQYPMELHIVNVHSKYNRSVDAAKNATDSTGLAVLGFFIEMTVLLVTCLAALLCPNVHSADTSVDFTTWPKIATHYCNESRQSPINIVTTSVQGNPNLTLFNFTGFDDNSTFMNIKNTGHSVAVELDDAKMTVQGGGLPGLYMSKEFHLHWGNGSSSPGSEHTVDGKQYPMELHIVNVHSKYNGSVDAAKNATDSTGLAVLGFFIEGTSEANKTKSWDILTSFLKNIRNSGDTTVDIMNQITLDSLLEGVDRTKYYRYQGSLTTPSCNEIVIWTVFKEPVKVSHEFWTPTTGEQRRVLKAGMKPSLNPSHYIPADRQVNQVKEMIVLLLTCLAALLCPTVYSADASVEWCYHKPTCNFTTWPKIAPQYCSGSKQSPINIVIASVQENPTLTSFNFTGFNDNSTFVNIKNTGESVLVNLDNEKMTVQGGGLPGLYNTLQFHLHWGNGSSSPGSEHTVDGKQYPMELHIVNLHSKYNKNLSAALDAKDSTALAVLGFFIEGTNEVNKTKGWDILTSFLTRIPNSGNTTSDIMNQTTLDSLLEGVDRTKYYRYQGSLTTPGCNEIVIWTVFKEPVKVSHDFPVSKKEGKAAPAPKDEPASGAAGPTAAALEKAAPEKASPAPGPAPVAAAPEPASSPNPAFKYDPGAASNLSTQQLEEFKEAFMLFAKAPSGETKISLAQCGDVMRALGQNPTNAEVLNVLGKPRPEEMESKLIDFETFLPMFQQVSKSTERGTFEDFVEGLRVFDKEGNGTVMGAELRHVLATLGHQQSLDGVVMSDAYQPAFYCGSEVLWIKFAMTRHSNPRLIIRLSRQLPRPVLWRSHHTVFVKLKLSAIKYIFVTPLKDDVLQLDYLDVTGKSQTITVSCVQHTFKKTIRKRRQDPFDIPLDAMVDEGIDFDFGNFDLWGDNINPTVSYEKLELTLGTAPTPPSTERQPSRITKTPFASGDADVKLGTGFDIWDAATHSSRITKTATIDADVEFGTDFGVWDVDVIPTVPFGEFEETPKTTLRTLPSSRPTYADPNTWTNTVPFRQPDITLGTSQKAETLSAATQASRITKTATAAVDAGVEFGTDFDLWEFDVIPTVSFMEFEETPKTTLGTVPSSRPTYPETGIYFDLWDFDVIPTVPFREFEETPKTTLGTAFATTSAETTTVETTTVDSTTLSTTSAETTTLPTTSAKTTTVEISSFGLAMDQQHDLLSSSPNSHTAHYNSGDTMATSLSGMTINDHHHGNQFHKENGIAVGLVRPGDCPMKALAAGFSSDGYDQHSDWSGVDHQGVLEQDEDLLRSSWSGRPIHSHHRRTAVSPDRTRSLSLENEPPVTFLVRSAALEDLTSVGERIAEARAPYSETLKEEEELSFYGNESHVQEEKLPAWASRALAEHAPLETKEHSFTKTVPQEHMESLGEAQENVDATLSGVNHNVNGEDAKKTEATPPSTSTIGSPKGVHVSPARKSMVPVAQFKAQSKTNGDAEKRTPKTPNSKVRPSSHKTPSSIPKKTLASSSRSPSVPATSSGPKESRARAPSSSRPHAAGTKIPAMTAAAKNGKDSPKTPETSGHSSPGTPKSPASKAAGGKPPSAGNEIKKVAVIRSTPKSPKNRSPTSLSAAAPLPDLKNVRSKVGSTDNLKHQPGGGRVQILDQKVDFSNVQSKCGSKSNLKHVPGGGNVQILHKKIDLSNVQAKCGSKDNIRHKPGGGNIEIRSEKLEFKAQSKVGSMDNIKHVPGGGNRRIESHKLMFREQAKARTDHGAEIVSLDESPHGLSTVSSSGSINMADPPQLSTLADQVSASLAKQGL</sequence>
<evidence type="ECO:0000256" key="1">
    <source>
        <dbReference type="ARBA" id="ARBA00010718"/>
    </source>
</evidence>
<protein>
    <recommendedName>
        <fullName evidence="7 8">Multifunctional fusion protein</fullName>
    </recommendedName>
    <domain>
        <recommendedName>
            <fullName evidence="8">Carbonic anhydrase</fullName>
            <ecNumber evidence="8">4.2.1.1</ecNumber>
        </recommendedName>
    </domain>
    <domain>
        <recommendedName>
            <fullName evidence="7">Microtubule-associated protein</fullName>
        </recommendedName>
    </domain>
</protein>
<gene>
    <name evidence="12" type="ORF">ROHU_029706</name>
</gene>
<dbReference type="GO" id="GO:0005874">
    <property type="term" value="C:microtubule"/>
    <property type="evidence" value="ECO:0007669"/>
    <property type="project" value="UniProtKB-KW"/>
</dbReference>
<feature type="compositionally biased region" description="Polar residues" evidence="9">
    <location>
        <begin position="1957"/>
        <end position="1968"/>
    </location>
</feature>
<evidence type="ECO:0000256" key="7">
    <source>
        <dbReference type="RuleBase" id="RU000686"/>
    </source>
</evidence>
<dbReference type="PANTHER" id="PTHR18952">
    <property type="entry name" value="CARBONIC ANHYDRASE"/>
    <property type="match status" value="1"/>
</dbReference>
<keyword evidence="3" id="KW-0677">Repeat</keyword>
<dbReference type="FunFam" id="1.10.238.10:FF:000178">
    <property type="entry name" value="Calmodulin-2 A"/>
    <property type="match status" value="1"/>
</dbReference>
<dbReference type="STRING" id="84645.A0A498LV45"/>
<dbReference type="GO" id="GO:0005509">
    <property type="term" value="F:calcium ion binding"/>
    <property type="evidence" value="ECO:0007669"/>
    <property type="project" value="InterPro"/>
</dbReference>
<feature type="domain" description="Alpha-carbonic anhydrase" evidence="11">
    <location>
        <begin position="468"/>
        <end position="734"/>
    </location>
</feature>
<keyword evidence="7" id="KW-0206">Cytoskeleton</keyword>
<dbReference type="InterPro" id="IPR018338">
    <property type="entry name" value="Carbonic_anhydrase_a-class_CS"/>
</dbReference>
<dbReference type="SMART" id="SM01057">
    <property type="entry name" value="Carb_anhydrase"/>
    <property type="match status" value="4"/>
</dbReference>
<keyword evidence="7" id="KW-0493">Microtubule</keyword>
<evidence type="ECO:0000256" key="6">
    <source>
        <dbReference type="ARBA" id="ARBA00023239"/>
    </source>
</evidence>
<evidence type="ECO:0000259" key="11">
    <source>
        <dbReference type="PROSITE" id="PS51144"/>
    </source>
</evidence>
<dbReference type="PROSITE" id="PS50222">
    <property type="entry name" value="EF_HAND_2"/>
    <property type="match status" value="1"/>
</dbReference>
<feature type="domain" description="EF-hand" evidence="10">
    <location>
        <begin position="1142"/>
        <end position="1177"/>
    </location>
</feature>
<dbReference type="InterPro" id="IPR023561">
    <property type="entry name" value="Carbonic_anhydrase_a-class"/>
</dbReference>
<dbReference type="PROSITE" id="PS51491">
    <property type="entry name" value="TAU_MAP_2"/>
    <property type="match status" value="4"/>
</dbReference>
<dbReference type="PROSITE" id="PS00162">
    <property type="entry name" value="ALPHA_CA_1"/>
    <property type="match status" value="4"/>
</dbReference>
<keyword evidence="13" id="KW-1185">Reference proteome</keyword>
<evidence type="ECO:0007829" key="14">
    <source>
        <dbReference type="PeptideAtlas" id="A0A498LV45"/>
    </source>
</evidence>
<dbReference type="GO" id="GO:0008270">
    <property type="term" value="F:zinc ion binding"/>
    <property type="evidence" value="ECO:0007669"/>
    <property type="project" value="UniProtKB-UniRule"/>
</dbReference>
<dbReference type="GO" id="GO:0005886">
    <property type="term" value="C:plasma membrane"/>
    <property type="evidence" value="ECO:0007669"/>
    <property type="project" value="TreeGrafter"/>
</dbReference>
<dbReference type="GO" id="GO:0015631">
    <property type="term" value="F:tubulin binding"/>
    <property type="evidence" value="ECO:0007669"/>
    <property type="project" value="InterPro"/>
</dbReference>
<dbReference type="PROSITE" id="PS51144">
    <property type="entry name" value="ALPHA_CA_2"/>
    <property type="match status" value="4"/>
</dbReference>
<feature type="region of interest" description="Disordered" evidence="9">
    <location>
        <begin position="992"/>
        <end position="1056"/>
    </location>
</feature>
<feature type="compositionally biased region" description="Low complexity" evidence="9">
    <location>
        <begin position="1906"/>
        <end position="1919"/>
    </location>
</feature>
<dbReference type="GO" id="GO:0004089">
    <property type="term" value="F:carbonate dehydratase activity"/>
    <property type="evidence" value="ECO:0007669"/>
    <property type="project" value="UniProtKB-UniRule"/>
</dbReference>
<comment type="cofactor">
    <cofactor evidence="8">
        <name>Zn(2+)</name>
        <dbReference type="ChEBI" id="CHEBI:29105"/>
    </cofactor>
</comment>
<dbReference type="Pfam" id="PF00418">
    <property type="entry name" value="Tubulin-binding"/>
    <property type="match status" value="4"/>
</dbReference>
<dbReference type="InterPro" id="IPR036398">
    <property type="entry name" value="CA_dom_sf"/>
</dbReference>
<feature type="region of interest" description="Disordered" evidence="9">
    <location>
        <begin position="1332"/>
        <end position="1352"/>
    </location>
</feature>
<evidence type="ECO:0000256" key="8">
    <source>
        <dbReference type="RuleBase" id="RU367011"/>
    </source>
</evidence>
<feature type="domain" description="Alpha-carbonic anhydrase" evidence="11">
    <location>
        <begin position="759"/>
        <end position="1023"/>
    </location>
</feature>
<keyword evidence="4 8" id="KW-0862">Zinc</keyword>
<comment type="function">
    <text evidence="8">Reversible hydration of carbon dioxide.</text>
</comment>
<evidence type="ECO:0000313" key="13">
    <source>
        <dbReference type="Proteomes" id="UP000290572"/>
    </source>
</evidence>
<comment type="caution">
    <text evidence="12">The sequence shown here is derived from an EMBL/GenBank/DDBJ whole genome shotgun (WGS) entry which is preliminary data.</text>
</comment>
<keyword evidence="6 8" id="KW-0456">Lyase</keyword>
<proteinExistence type="evidence at protein level"/>
<comment type="similarity">
    <text evidence="1 8">Belongs to the alpha-carbonic anhydrase family.</text>
</comment>
<evidence type="ECO:0000313" key="12">
    <source>
        <dbReference type="EMBL" id="RXN12071.1"/>
    </source>
</evidence>
<feature type="compositionally biased region" description="Low complexity" evidence="9">
    <location>
        <begin position="1008"/>
        <end position="1049"/>
    </location>
</feature>